<dbReference type="PANTHER" id="PTHR11203:SF37">
    <property type="entry name" value="INTEGRATOR COMPLEX SUBUNIT 11"/>
    <property type="match status" value="1"/>
</dbReference>
<gene>
    <name evidence="4" type="ORF">ORQ98_02450</name>
</gene>
<dbReference type="Pfam" id="PF07521">
    <property type="entry name" value="RMMBL"/>
    <property type="match status" value="1"/>
</dbReference>
<dbReference type="InterPro" id="IPR001279">
    <property type="entry name" value="Metallo-B-lactamas"/>
</dbReference>
<dbReference type="Proteomes" id="UP001528823">
    <property type="component" value="Unassembled WGS sequence"/>
</dbReference>
<accession>A0ABT5U379</accession>
<protein>
    <submittedName>
        <fullName evidence="4">MBL fold metallo-hydrolase</fullName>
    </submittedName>
</protein>
<dbReference type="InterPro" id="IPR050698">
    <property type="entry name" value="MBL"/>
</dbReference>
<dbReference type="SUPFAM" id="SSF56281">
    <property type="entry name" value="Metallo-hydrolase/oxidoreductase"/>
    <property type="match status" value="1"/>
</dbReference>
<name>A0ABT5U379_9GAMM</name>
<feature type="domain" description="Metallo-beta-lactamase" evidence="2">
    <location>
        <begin position="13"/>
        <end position="243"/>
    </location>
</feature>
<sequence length="453" mass="50483">MKLQFLGGTGTVTGSKYLITYQDKKILVDCGLYQGVKNVRLRNWQQFPVNPAAITAIILTHAHLDHSGYIPALIKHGFSGPIYCTKATLALCNILLPDSGFLQEEDARYANKFKFSKHHPALPLYTEAEARDSLKSFVTKHYHTTFELVTGLQVSFNPVGHILGSSALLIKTKNCKILFSGDVGRSNDIIMQAPEPIKEQPDYVVVESTYGDRRHENSDPYQLLEAVINKTIKRGGIVLIPAFAVGRTQTVLYIIQQLKAKKAIPDIPVYLNSPMAISATEVFCQHYKEHKLSKEECHLIDKGTHFIRTAEESIALNEKKFPAIIISASGMASGGRVLHHLKTLVSHHKNSVVFVGFQAPGTRGDAMTHGATQIKIHGQYYPIKASVYHLDSLSAHGDYYEILHWLNQLTQPPKMTFVTHGEPVAADAMRLHIQDDLGWPVRVPDYLECVSLK</sequence>
<dbReference type="Gene3D" id="3.40.50.10890">
    <property type="match status" value="1"/>
</dbReference>
<feature type="domain" description="Beta-Casp" evidence="3">
    <location>
        <begin position="248"/>
        <end position="367"/>
    </location>
</feature>
<dbReference type="PANTHER" id="PTHR11203">
    <property type="entry name" value="CLEAVAGE AND POLYADENYLATION SPECIFICITY FACTOR FAMILY MEMBER"/>
    <property type="match status" value="1"/>
</dbReference>
<evidence type="ECO:0000256" key="1">
    <source>
        <dbReference type="ARBA" id="ARBA00022801"/>
    </source>
</evidence>
<evidence type="ECO:0000313" key="5">
    <source>
        <dbReference type="Proteomes" id="UP001528823"/>
    </source>
</evidence>
<dbReference type="RefSeq" id="WP_274687191.1">
    <property type="nucleotide sequence ID" value="NZ_JAPMOU010000002.1"/>
</dbReference>
<dbReference type="InterPro" id="IPR022712">
    <property type="entry name" value="Beta_Casp"/>
</dbReference>
<reference evidence="4 5" key="1">
    <citation type="submission" date="2022-11" db="EMBL/GenBank/DDBJ databases">
        <title>Spartinivicinus poritis sp. nov., isolated from scleractinian coral Porites lutea.</title>
        <authorList>
            <person name="Zhang G."/>
            <person name="Cai L."/>
            <person name="Wei Q."/>
        </authorList>
    </citation>
    <scope>NUCLEOTIDE SEQUENCE [LARGE SCALE GENOMIC DNA]</scope>
    <source>
        <strain evidence="4 5">A2-2</strain>
    </source>
</reference>
<organism evidence="4 5">
    <name type="scientific">Spartinivicinus poritis</name>
    <dbReference type="NCBI Taxonomy" id="2994640"/>
    <lineage>
        <taxon>Bacteria</taxon>
        <taxon>Pseudomonadati</taxon>
        <taxon>Pseudomonadota</taxon>
        <taxon>Gammaproteobacteria</taxon>
        <taxon>Oceanospirillales</taxon>
        <taxon>Zooshikellaceae</taxon>
        <taxon>Spartinivicinus</taxon>
    </lineage>
</organism>
<dbReference type="CDD" id="cd16295">
    <property type="entry name" value="TTHA0252-CPSF-like_MBL-fold"/>
    <property type="match status" value="1"/>
</dbReference>
<dbReference type="Gene3D" id="3.60.15.10">
    <property type="entry name" value="Ribonuclease Z/Hydroxyacylglutathione hydrolase-like"/>
    <property type="match status" value="1"/>
</dbReference>
<dbReference type="EMBL" id="JAPMOU010000002">
    <property type="protein sequence ID" value="MDE1460821.1"/>
    <property type="molecule type" value="Genomic_DNA"/>
</dbReference>
<dbReference type="InterPro" id="IPR036866">
    <property type="entry name" value="RibonucZ/Hydroxyglut_hydro"/>
</dbReference>
<dbReference type="InterPro" id="IPR011108">
    <property type="entry name" value="RMMBL"/>
</dbReference>
<evidence type="ECO:0000259" key="2">
    <source>
        <dbReference type="SMART" id="SM00849"/>
    </source>
</evidence>
<evidence type="ECO:0000259" key="3">
    <source>
        <dbReference type="SMART" id="SM01027"/>
    </source>
</evidence>
<comment type="caution">
    <text evidence="4">The sequence shown here is derived from an EMBL/GenBank/DDBJ whole genome shotgun (WGS) entry which is preliminary data.</text>
</comment>
<keyword evidence="5" id="KW-1185">Reference proteome</keyword>
<dbReference type="SMART" id="SM01027">
    <property type="entry name" value="Beta-Casp"/>
    <property type="match status" value="1"/>
</dbReference>
<dbReference type="SMART" id="SM00849">
    <property type="entry name" value="Lactamase_B"/>
    <property type="match status" value="1"/>
</dbReference>
<proteinExistence type="predicted"/>
<evidence type="ECO:0000313" key="4">
    <source>
        <dbReference type="EMBL" id="MDE1460821.1"/>
    </source>
</evidence>
<keyword evidence="1" id="KW-0378">Hydrolase</keyword>
<dbReference type="Pfam" id="PF00753">
    <property type="entry name" value="Lactamase_B"/>
    <property type="match status" value="1"/>
</dbReference>
<dbReference type="Pfam" id="PF10996">
    <property type="entry name" value="Beta-Casp"/>
    <property type="match status" value="1"/>
</dbReference>